<evidence type="ECO:0000313" key="3">
    <source>
        <dbReference type="Proteomes" id="UP000799770"/>
    </source>
</evidence>
<protein>
    <submittedName>
        <fullName evidence="2">Uncharacterized protein</fullName>
    </submittedName>
</protein>
<organism evidence="2 3">
    <name type="scientific">Lophiotrema nucula</name>
    <dbReference type="NCBI Taxonomy" id="690887"/>
    <lineage>
        <taxon>Eukaryota</taxon>
        <taxon>Fungi</taxon>
        <taxon>Dikarya</taxon>
        <taxon>Ascomycota</taxon>
        <taxon>Pezizomycotina</taxon>
        <taxon>Dothideomycetes</taxon>
        <taxon>Pleosporomycetidae</taxon>
        <taxon>Pleosporales</taxon>
        <taxon>Lophiotremataceae</taxon>
        <taxon>Lophiotrema</taxon>
    </lineage>
</organism>
<dbReference type="Proteomes" id="UP000799770">
    <property type="component" value="Unassembled WGS sequence"/>
</dbReference>
<keyword evidence="3" id="KW-1185">Reference proteome</keyword>
<dbReference type="EMBL" id="ML977321">
    <property type="protein sequence ID" value="KAF2116180.1"/>
    <property type="molecule type" value="Genomic_DNA"/>
</dbReference>
<dbReference type="AlphaFoldDB" id="A0A6A5Z9P5"/>
<gene>
    <name evidence="2" type="ORF">BDV96DRAFT_44840</name>
</gene>
<evidence type="ECO:0000256" key="1">
    <source>
        <dbReference type="SAM" id="MobiDB-lite"/>
    </source>
</evidence>
<name>A0A6A5Z9P5_9PLEO</name>
<accession>A0A6A5Z9P5</accession>
<dbReference type="OrthoDB" id="3934814at2759"/>
<feature type="region of interest" description="Disordered" evidence="1">
    <location>
        <begin position="1"/>
        <end position="46"/>
    </location>
</feature>
<proteinExistence type="predicted"/>
<evidence type="ECO:0000313" key="2">
    <source>
        <dbReference type="EMBL" id="KAF2116180.1"/>
    </source>
</evidence>
<reference evidence="2" key="1">
    <citation type="journal article" date="2020" name="Stud. Mycol.">
        <title>101 Dothideomycetes genomes: a test case for predicting lifestyles and emergence of pathogens.</title>
        <authorList>
            <person name="Haridas S."/>
            <person name="Albert R."/>
            <person name="Binder M."/>
            <person name="Bloem J."/>
            <person name="Labutti K."/>
            <person name="Salamov A."/>
            <person name="Andreopoulos B."/>
            <person name="Baker S."/>
            <person name="Barry K."/>
            <person name="Bills G."/>
            <person name="Bluhm B."/>
            <person name="Cannon C."/>
            <person name="Castanera R."/>
            <person name="Culley D."/>
            <person name="Daum C."/>
            <person name="Ezra D."/>
            <person name="Gonzalez J."/>
            <person name="Henrissat B."/>
            <person name="Kuo A."/>
            <person name="Liang C."/>
            <person name="Lipzen A."/>
            <person name="Lutzoni F."/>
            <person name="Magnuson J."/>
            <person name="Mondo S."/>
            <person name="Nolan M."/>
            <person name="Ohm R."/>
            <person name="Pangilinan J."/>
            <person name="Park H.-J."/>
            <person name="Ramirez L."/>
            <person name="Alfaro M."/>
            <person name="Sun H."/>
            <person name="Tritt A."/>
            <person name="Yoshinaga Y."/>
            <person name="Zwiers L.-H."/>
            <person name="Turgeon B."/>
            <person name="Goodwin S."/>
            <person name="Spatafora J."/>
            <person name="Crous P."/>
            <person name="Grigoriev I."/>
        </authorList>
    </citation>
    <scope>NUCLEOTIDE SEQUENCE</scope>
    <source>
        <strain evidence="2">CBS 627.86</strain>
    </source>
</reference>
<sequence length="250" mass="28244">MARKRPDNSTAPAPVKSPMKLPTKVPRKAKHDSTPDRDGGVTDSQEMLALRPYLKKSKGCDKDIHQFRSKVEKDRTDLRSSLQQRLHRAESENQRRCNDIASIISDALLPPSSMQKAEGDHPALIPGTSIARSAAYSPVDQVLRASKKMVDEYNTIEKLVEDITPKDDQQITEAWREEVKNTQRKLDIGHKVALRGVKRVLGVEDEVEENVEGEEEWPDVPLNQELQRTLYYAERGVKRLAKGLPYDAQG</sequence>
<feature type="compositionally biased region" description="Basic and acidic residues" evidence="1">
    <location>
        <begin position="31"/>
        <end position="40"/>
    </location>
</feature>